<dbReference type="InterPro" id="IPR003594">
    <property type="entry name" value="HATPase_dom"/>
</dbReference>
<dbReference type="SMART" id="SM00448">
    <property type="entry name" value="REC"/>
    <property type="match status" value="1"/>
</dbReference>
<dbReference type="AlphaFoldDB" id="A0A8D5AGU8"/>
<dbReference type="CDD" id="cd16922">
    <property type="entry name" value="HATPase_EvgS-ArcB-TorS-like"/>
    <property type="match status" value="1"/>
</dbReference>
<dbReference type="Pfam" id="PF00512">
    <property type="entry name" value="HisKA"/>
    <property type="match status" value="2"/>
</dbReference>
<evidence type="ECO:0000256" key="9">
    <source>
        <dbReference type="SAM" id="Coils"/>
    </source>
</evidence>
<feature type="modified residue" description="4-aspartylphosphate" evidence="8">
    <location>
        <position position="418"/>
    </location>
</feature>
<evidence type="ECO:0000256" key="5">
    <source>
        <dbReference type="ARBA" id="ARBA00022777"/>
    </source>
</evidence>
<evidence type="ECO:0000259" key="11">
    <source>
        <dbReference type="PROSITE" id="PS50109"/>
    </source>
</evidence>
<accession>A0A8D5AGU8</accession>
<keyword evidence="6" id="KW-0902">Two-component regulatory system</keyword>
<evidence type="ECO:0000256" key="6">
    <source>
        <dbReference type="ARBA" id="ARBA00023012"/>
    </source>
</evidence>
<keyword evidence="3 8" id="KW-0597">Phosphoprotein</keyword>
<reference evidence="13" key="1">
    <citation type="submission" date="2019-06" db="EMBL/GenBank/DDBJ databases">
        <title>Complete genome sequence of Methylogaea oryzae strain JCM16910.</title>
        <authorList>
            <person name="Asakawa S."/>
        </authorList>
    </citation>
    <scope>NUCLEOTIDE SEQUENCE</scope>
    <source>
        <strain evidence="13">E10</strain>
    </source>
</reference>
<protein>
    <recommendedName>
        <fullName evidence="2">histidine kinase</fullName>
        <ecNumber evidence="2">2.7.13.3</ecNumber>
    </recommendedName>
</protein>
<keyword evidence="14" id="KW-1185">Reference proteome</keyword>
<name>A0A8D5AGU8_9GAMM</name>
<dbReference type="EMBL" id="AP019782">
    <property type="protein sequence ID" value="BBL70768.1"/>
    <property type="molecule type" value="Genomic_DNA"/>
</dbReference>
<dbReference type="SMART" id="SM00387">
    <property type="entry name" value="HATPase_c"/>
    <property type="match status" value="2"/>
</dbReference>
<proteinExistence type="predicted"/>
<dbReference type="CDD" id="cd00082">
    <property type="entry name" value="HisKA"/>
    <property type="match status" value="2"/>
</dbReference>
<keyword evidence="4" id="KW-0808">Transferase</keyword>
<dbReference type="Pfam" id="PF00072">
    <property type="entry name" value="Response_reg"/>
    <property type="match status" value="1"/>
</dbReference>
<dbReference type="Proteomes" id="UP000824988">
    <property type="component" value="Chromosome"/>
</dbReference>
<gene>
    <name evidence="13" type="ORF">MoryE10_13740</name>
</gene>
<evidence type="ECO:0000256" key="4">
    <source>
        <dbReference type="ARBA" id="ARBA00022679"/>
    </source>
</evidence>
<dbReference type="FunFam" id="3.30.565.10:FF:000006">
    <property type="entry name" value="Sensor histidine kinase WalK"/>
    <property type="match status" value="1"/>
</dbReference>
<keyword evidence="5" id="KW-0418">Kinase</keyword>
<dbReference type="SMART" id="SM00388">
    <property type="entry name" value="HisKA"/>
    <property type="match status" value="2"/>
</dbReference>
<feature type="domain" description="Histidine kinase" evidence="11">
    <location>
        <begin position="530"/>
        <end position="740"/>
    </location>
</feature>
<evidence type="ECO:0000313" key="13">
    <source>
        <dbReference type="EMBL" id="BBL70768.1"/>
    </source>
</evidence>
<dbReference type="FunFam" id="1.10.287.130:FF:000001">
    <property type="entry name" value="Two-component sensor histidine kinase"/>
    <property type="match status" value="1"/>
</dbReference>
<evidence type="ECO:0000259" key="12">
    <source>
        <dbReference type="PROSITE" id="PS50110"/>
    </source>
</evidence>
<evidence type="ECO:0000313" key="14">
    <source>
        <dbReference type="Proteomes" id="UP000824988"/>
    </source>
</evidence>
<feature type="coiled-coil region" evidence="9">
    <location>
        <begin position="491"/>
        <end position="518"/>
    </location>
</feature>
<dbReference type="GO" id="GO:0005886">
    <property type="term" value="C:plasma membrane"/>
    <property type="evidence" value="ECO:0007669"/>
    <property type="project" value="UniProtKB-ARBA"/>
</dbReference>
<feature type="compositionally biased region" description="Low complexity" evidence="10">
    <location>
        <begin position="354"/>
        <end position="366"/>
    </location>
</feature>
<feature type="domain" description="Response regulatory" evidence="12">
    <location>
        <begin position="370"/>
        <end position="485"/>
    </location>
</feature>
<dbReference type="KEGG" id="moz:MoryE10_13740"/>
<keyword evidence="9" id="KW-0175">Coiled coil</keyword>
<evidence type="ECO:0000256" key="8">
    <source>
        <dbReference type="PROSITE-ProRule" id="PRU00169"/>
    </source>
</evidence>
<dbReference type="PANTHER" id="PTHR43547:SF2">
    <property type="entry name" value="HYBRID SIGNAL TRANSDUCTION HISTIDINE KINASE C"/>
    <property type="match status" value="1"/>
</dbReference>
<evidence type="ECO:0000256" key="10">
    <source>
        <dbReference type="SAM" id="MobiDB-lite"/>
    </source>
</evidence>
<dbReference type="PANTHER" id="PTHR43547">
    <property type="entry name" value="TWO-COMPONENT HISTIDINE KINASE"/>
    <property type="match status" value="1"/>
</dbReference>
<evidence type="ECO:0000256" key="3">
    <source>
        <dbReference type="ARBA" id="ARBA00022553"/>
    </source>
</evidence>
<evidence type="ECO:0000256" key="1">
    <source>
        <dbReference type="ARBA" id="ARBA00000085"/>
    </source>
</evidence>
<sequence length="740" mass="80870">MLTVILYSAACLIRDTQEFDPLEFYKHQYFIILTSIIAITSVYFNTRRRFSEFRISYELDGKNKQLSELDRLKSQFFANVSHELRTPLTLILAPTEDLLNKPEQLPSNALPILATIRNNALRLLRLVNDLLDLNRLEEGESNLESRPVDINRLASGLGDSMRHLAESRGLAFRQALAPTPLIVHGDPHALEKIVLNLLGNAVKFTETGGTVQLSTESSGASARIIVRDDGIGIGSGDLPYIFDRFRQADGSSTRRYQGTGLGLALAKELVEKQGGSIRAESRPGAGTTMTVQLPLAATEAVEPDPTPVRDTDLFARFFRSADFYLGPEIEVAAPRHGGRVETEPSPHSARERGAASPAAQSSPDAGAKATLLIVDDEPDMRGYLRDVLTDEFTVWQADDGAAGLALIKARRPDLVLLDLMMPKMDGLAVCRAIRGDAALADIKVILLTARVDEQAKLAALDCGADDFLTKPFSRVEVCTRLRNLARSAALQRDVRQRNRELEAAMADLRRAHDQLIQSEKLNAIGMLTAGLLHEVNNPLNYAHTTLQILQEDPSIQGDERLARALERIRHGMNRIRDIVANLRTFARPSPADKATRFSLAAALDTALTLTAHEMKGIECRTDIPADCHALGAHDQIEQILINLLSNAAKAVAQREAGVIRVTAERDGGRIVIRVRDNGKGIAPDALAKVFDPFYTTADVGHGMGLGLSICHTIAANHGGNLRVASEEGEWTEFAFDLAAA</sequence>
<dbReference type="EC" id="2.7.13.3" evidence="2"/>
<feature type="compositionally biased region" description="Basic and acidic residues" evidence="10">
    <location>
        <begin position="338"/>
        <end position="353"/>
    </location>
</feature>
<comment type="catalytic activity">
    <reaction evidence="1">
        <text>ATP + protein L-histidine = ADP + protein N-phospho-L-histidine.</text>
        <dbReference type="EC" id="2.7.13.3"/>
    </reaction>
</comment>
<keyword evidence="7" id="KW-0472">Membrane</keyword>
<feature type="region of interest" description="Disordered" evidence="10">
    <location>
        <begin position="334"/>
        <end position="366"/>
    </location>
</feature>
<dbReference type="PROSITE" id="PS50109">
    <property type="entry name" value="HIS_KIN"/>
    <property type="match status" value="2"/>
</dbReference>
<dbReference type="InterPro" id="IPR005467">
    <property type="entry name" value="His_kinase_dom"/>
</dbReference>
<dbReference type="PROSITE" id="PS50110">
    <property type="entry name" value="RESPONSE_REGULATORY"/>
    <property type="match status" value="1"/>
</dbReference>
<dbReference type="InterPro" id="IPR003661">
    <property type="entry name" value="HisK_dim/P_dom"/>
</dbReference>
<feature type="domain" description="Histidine kinase" evidence="11">
    <location>
        <begin position="79"/>
        <end position="297"/>
    </location>
</feature>
<evidence type="ECO:0000256" key="2">
    <source>
        <dbReference type="ARBA" id="ARBA00012438"/>
    </source>
</evidence>
<organism evidence="13 14">
    <name type="scientific">Methylogaea oryzae</name>
    <dbReference type="NCBI Taxonomy" id="1295382"/>
    <lineage>
        <taxon>Bacteria</taxon>
        <taxon>Pseudomonadati</taxon>
        <taxon>Pseudomonadota</taxon>
        <taxon>Gammaproteobacteria</taxon>
        <taxon>Methylococcales</taxon>
        <taxon>Methylococcaceae</taxon>
        <taxon>Methylogaea</taxon>
    </lineage>
</organism>
<dbReference type="Pfam" id="PF02518">
    <property type="entry name" value="HATPase_c"/>
    <property type="match status" value="2"/>
</dbReference>
<dbReference type="GO" id="GO:0000155">
    <property type="term" value="F:phosphorelay sensor kinase activity"/>
    <property type="evidence" value="ECO:0007669"/>
    <property type="project" value="InterPro"/>
</dbReference>
<dbReference type="InterPro" id="IPR001789">
    <property type="entry name" value="Sig_transdc_resp-reg_receiver"/>
</dbReference>
<evidence type="ECO:0000256" key="7">
    <source>
        <dbReference type="ARBA" id="ARBA00023136"/>
    </source>
</evidence>